<dbReference type="Proteomes" id="UP001548832">
    <property type="component" value="Unassembled WGS sequence"/>
</dbReference>
<feature type="compositionally biased region" description="Low complexity" evidence="1">
    <location>
        <begin position="113"/>
        <end position="122"/>
    </location>
</feature>
<feature type="compositionally biased region" description="Basic and acidic residues" evidence="1">
    <location>
        <begin position="70"/>
        <end position="85"/>
    </location>
</feature>
<evidence type="ECO:0000313" key="4">
    <source>
        <dbReference type="Proteomes" id="UP001548832"/>
    </source>
</evidence>
<organism evidence="3 4">
    <name type="scientific">Mesorhizobium shangrilense</name>
    <dbReference type="NCBI Taxonomy" id="460060"/>
    <lineage>
        <taxon>Bacteria</taxon>
        <taxon>Pseudomonadati</taxon>
        <taxon>Pseudomonadota</taxon>
        <taxon>Alphaproteobacteria</taxon>
        <taxon>Hyphomicrobiales</taxon>
        <taxon>Phyllobacteriaceae</taxon>
        <taxon>Mesorhizobium</taxon>
    </lineage>
</organism>
<feature type="compositionally biased region" description="Basic and acidic residues" evidence="1">
    <location>
        <begin position="449"/>
        <end position="459"/>
    </location>
</feature>
<reference evidence="3 4" key="1">
    <citation type="submission" date="2024-06" db="EMBL/GenBank/DDBJ databases">
        <authorList>
            <person name="Kim D.-U."/>
        </authorList>
    </citation>
    <scope>NUCLEOTIDE SEQUENCE [LARGE SCALE GENOMIC DNA]</scope>
    <source>
        <strain evidence="3 4">KACC15460</strain>
    </source>
</reference>
<protein>
    <submittedName>
        <fullName evidence="3">Flagellar hook-length control protein FliK</fullName>
    </submittedName>
</protein>
<name>A0ABV2DKD1_9HYPH</name>
<evidence type="ECO:0000256" key="1">
    <source>
        <dbReference type="SAM" id="MobiDB-lite"/>
    </source>
</evidence>
<evidence type="ECO:0000313" key="3">
    <source>
        <dbReference type="EMBL" id="MET2830485.1"/>
    </source>
</evidence>
<gene>
    <name evidence="3" type="ORF">ABVQ20_26220</name>
</gene>
<feature type="domain" description="Flagellar hook-length control protein-like C-terminal" evidence="2">
    <location>
        <begin position="320"/>
        <end position="384"/>
    </location>
</feature>
<accession>A0ABV2DKD1</accession>
<feature type="region of interest" description="Disordered" evidence="1">
    <location>
        <begin position="393"/>
        <end position="459"/>
    </location>
</feature>
<dbReference type="EMBL" id="JBEWSZ010000002">
    <property type="protein sequence ID" value="MET2830485.1"/>
    <property type="molecule type" value="Genomic_DNA"/>
</dbReference>
<dbReference type="InterPro" id="IPR038610">
    <property type="entry name" value="FliK-like_C_sf"/>
</dbReference>
<feature type="region of interest" description="Disordered" evidence="1">
    <location>
        <begin position="1"/>
        <end position="122"/>
    </location>
</feature>
<keyword evidence="3" id="KW-0282">Flagellum</keyword>
<dbReference type="InterPro" id="IPR021136">
    <property type="entry name" value="Flagellar_hook_control-like_C"/>
</dbReference>
<comment type="caution">
    <text evidence="3">The sequence shown here is derived from an EMBL/GenBank/DDBJ whole genome shotgun (WGS) entry which is preliminary data.</text>
</comment>
<evidence type="ECO:0000259" key="2">
    <source>
        <dbReference type="Pfam" id="PF02120"/>
    </source>
</evidence>
<feature type="region of interest" description="Disordered" evidence="1">
    <location>
        <begin position="145"/>
        <end position="242"/>
    </location>
</feature>
<sequence>MTTSVGPSLPGFVSTRAASEQPAAGGKTADTGFSDMLHSTGKQARPEKQTASETTSRDPRWGKPASSGHAEADSKDEPAPADPRKISSAKLLLLKAAKESAAGPASGKEADDAGTGDAATGASSLQDHLPLLMALHDLRQFSASAKSDKTVTGDGTGNPAVLDAQAPLSKRYRSTTDAGKALGLEARSERGSTAAEQAPQQPDGVKLPAGPMKHDDSLTFGSPLKSAADDAAPQSKPSSLPVKSLDEALSSVRPEAGKQASSANRVEVISERSFPAPAQNPMSQAAATVIDAIKADSGVRQAFSSTPATPVLTPSVAPSAHILKIELHPAELGMVTASLRLSGEQLSIELKPQTQEAYRRLASDSEAIVKSLRGLGFEVDKVTILQPSIAVPAATRSDSSVTPQAMMGRDGSSFQSGNSGGNNDGAAGQQSGRNRNNDLQEFGRPASPARERAGGDMFI</sequence>
<keyword evidence="4" id="KW-1185">Reference proteome</keyword>
<dbReference type="Pfam" id="PF02120">
    <property type="entry name" value="Flg_hook"/>
    <property type="match status" value="1"/>
</dbReference>
<feature type="compositionally biased region" description="Basic and acidic residues" evidence="1">
    <location>
        <begin position="44"/>
        <end position="61"/>
    </location>
</feature>
<dbReference type="Gene3D" id="3.30.750.140">
    <property type="match status" value="1"/>
</dbReference>
<dbReference type="RefSeq" id="WP_354462564.1">
    <property type="nucleotide sequence ID" value="NZ_JBEWSZ010000002.1"/>
</dbReference>
<keyword evidence="3" id="KW-0969">Cilium</keyword>
<feature type="compositionally biased region" description="Low complexity" evidence="1">
    <location>
        <begin position="88"/>
        <end position="102"/>
    </location>
</feature>
<proteinExistence type="predicted"/>
<keyword evidence="3" id="KW-0966">Cell projection</keyword>